<dbReference type="Pfam" id="PF13450">
    <property type="entry name" value="NAD_binding_8"/>
    <property type="match status" value="1"/>
</dbReference>
<gene>
    <name evidence="2" type="ORF">PVOR_16369</name>
</gene>
<evidence type="ECO:0000259" key="1">
    <source>
        <dbReference type="Pfam" id="PF01593"/>
    </source>
</evidence>
<dbReference type="SUPFAM" id="SSF51905">
    <property type="entry name" value="FAD/NAD(P)-binding domain"/>
    <property type="match status" value="1"/>
</dbReference>
<comment type="caution">
    <text evidence="2">The sequence shown here is derived from an EMBL/GenBank/DDBJ whole genome shotgun (WGS) entry which is preliminary data.</text>
</comment>
<dbReference type="Gene3D" id="3.50.50.60">
    <property type="entry name" value="FAD/NAD(P)-binding domain"/>
    <property type="match status" value="1"/>
</dbReference>
<dbReference type="Proteomes" id="UP000003094">
    <property type="component" value="Unassembled WGS sequence"/>
</dbReference>
<reference evidence="2 3" key="1">
    <citation type="journal article" date="2010" name="BMC Genomics">
        <title>Genome sequence of the pattern forming Paenibacillus vortex bacterium reveals potential for thriving in complex environments.</title>
        <authorList>
            <person name="Sirota-Madi A."/>
            <person name="Olender T."/>
            <person name="Helman Y."/>
            <person name="Ingham C."/>
            <person name="Brainis I."/>
            <person name="Roth D."/>
            <person name="Hagi E."/>
            <person name="Brodsky L."/>
            <person name="Leshkowitz D."/>
            <person name="Galatenko V."/>
            <person name="Nikolaev V."/>
            <person name="Mugasimangalam R.C."/>
            <person name="Bransburg-Zabary S."/>
            <person name="Gutnick D.L."/>
            <person name="Lancet D."/>
            <person name="Ben-Jacob E."/>
        </authorList>
    </citation>
    <scope>NUCLEOTIDE SEQUENCE [LARGE SCALE GENOMIC DNA]</scope>
    <source>
        <strain evidence="2 3">V453</strain>
    </source>
</reference>
<dbReference type="InterPro" id="IPR050464">
    <property type="entry name" value="Zeta_carotene_desat/Oxidored"/>
</dbReference>
<dbReference type="PANTHER" id="PTHR42923">
    <property type="entry name" value="PROTOPORPHYRINOGEN OXIDASE"/>
    <property type="match status" value="1"/>
</dbReference>
<sequence>MIASNCLNYKIEEVMKVDQWDKTFDVVIIGGGLAGLTASIYLARSGLSVLLAEKSNRLGGRAMTVKKKGAALNLGVHAFYQDGEGEAVLNELGVKLIGANPPPRVAGIWNRKVYDIPTGPVKLLTSRLLSLSGKAELVRFMIKLGRIKTGQLERLTLREWAEREINDPMIRHIVYSICRSNSFVPDPSLHGAREAVRQLQRTFAGKAFYLDGGWVSLINELEAQASRAGVVMATGLGVAEVVQHESAWIVHFSDNRTTTVPNVMMTGSPEQACKLVRGAEKTSLLRWKNETRPMAAACLDLVLRRFPNPKNRSYIAGFWLDAPIFYNSPSSVARLNDDGSFIIHLVKQLGEHAGNPQDNEQQLEAAMDLMHPGWRSEEIARQYLPRITVVHDFRSTDKSDPPPGPAVPEVEGLYVAGDWVSHGEVLADAAFASAKRAAHAIIKRNDDERRTGVSRNRNRTLV</sequence>
<protein>
    <recommendedName>
        <fullName evidence="1">Amine oxidase domain-containing protein</fullName>
    </recommendedName>
</protein>
<evidence type="ECO:0000313" key="2">
    <source>
        <dbReference type="EMBL" id="EFU40927.1"/>
    </source>
</evidence>
<dbReference type="InterPro" id="IPR002937">
    <property type="entry name" value="Amino_oxidase"/>
</dbReference>
<accession>A0A2R9SUA2</accession>
<proteinExistence type="predicted"/>
<evidence type="ECO:0000313" key="3">
    <source>
        <dbReference type="Proteomes" id="UP000003094"/>
    </source>
</evidence>
<dbReference type="AlphaFoldDB" id="A0A2R9SUA2"/>
<name>A0A2R9SUA2_9BACL</name>
<dbReference type="PANTHER" id="PTHR42923:SF3">
    <property type="entry name" value="PROTOPORPHYRINOGEN OXIDASE"/>
    <property type="match status" value="1"/>
</dbReference>
<dbReference type="Gene3D" id="3.90.660.50">
    <property type="match status" value="1"/>
</dbReference>
<organism evidence="2 3">
    <name type="scientific">Paenibacillus vortex V453</name>
    <dbReference type="NCBI Taxonomy" id="715225"/>
    <lineage>
        <taxon>Bacteria</taxon>
        <taxon>Bacillati</taxon>
        <taxon>Bacillota</taxon>
        <taxon>Bacilli</taxon>
        <taxon>Bacillales</taxon>
        <taxon>Paenibacillaceae</taxon>
        <taxon>Paenibacillus</taxon>
    </lineage>
</organism>
<dbReference type="KEGG" id="pvo:PVOR_16369"/>
<dbReference type="InterPro" id="IPR036188">
    <property type="entry name" value="FAD/NAD-bd_sf"/>
</dbReference>
<dbReference type="EMBL" id="ADHJ01000024">
    <property type="protein sequence ID" value="EFU40927.1"/>
    <property type="molecule type" value="Genomic_DNA"/>
</dbReference>
<dbReference type="GO" id="GO:0016491">
    <property type="term" value="F:oxidoreductase activity"/>
    <property type="evidence" value="ECO:0007669"/>
    <property type="project" value="InterPro"/>
</dbReference>
<dbReference type="Pfam" id="PF01593">
    <property type="entry name" value="Amino_oxidase"/>
    <property type="match status" value="1"/>
</dbReference>
<feature type="domain" description="Amine oxidase" evidence="1">
    <location>
        <begin position="352"/>
        <end position="442"/>
    </location>
</feature>
<keyword evidence="3" id="KW-1185">Reference proteome</keyword>